<keyword evidence="2" id="KW-1185">Reference proteome</keyword>
<evidence type="ECO:0000313" key="1">
    <source>
        <dbReference type="EMBL" id="KAI4317140.1"/>
    </source>
</evidence>
<sequence length="85" mass="9862">MRKRRGWTPQSDMAKDDGVHRSFICVVSSPNRQPRARPPPFSPILRRFLFRFHINREILLGKPLASAFKSASGSFTQHNCKQRIQ</sequence>
<dbReference type="EMBL" id="CM039435">
    <property type="protein sequence ID" value="KAI4317140.1"/>
    <property type="molecule type" value="Genomic_DNA"/>
</dbReference>
<accession>A0ACB9LZI0</accession>
<protein>
    <submittedName>
        <fullName evidence="1">Uncharacterized protein</fullName>
    </submittedName>
</protein>
<gene>
    <name evidence="1" type="ORF">L6164_025038</name>
</gene>
<evidence type="ECO:0000313" key="2">
    <source>
        <dbReference type="Proteomes" id="UP000828941"/>
    </source>
</evidence>
<dbReference type="Proteomes" id="UP000828941">
    <property type="component" value="Chromosome 10"/>
</dbReference>
<name>A0ACB9LZI0_BAUVA</name>
<proteinExistence type="predicted"/>
<comment type="caution">
    <text evidence="1">The sequence shown here is derived from an EMBL/GenBank/DDBJ whole genome shotgun (WGS) entry which is preliminary data.</text>
</comment>
<reference evidence="1 2" key="1">
    <citation type="journal article" date="2022" name="DNA Res.">
        <title>Chromosomal-level genome assembly of the orchid tree Bauhinia variegata (Leguminosae; Cercidoideae) supports the allotetraploid origin hypothesis of Bauhinia.</title>
        <authorList>
            <person name="Zhong Y."/>
            <person name="Chen Y."/>
            <person name="Zheng D."/>
            <person name="Pang J."/>
            <person name="Liu Y."/>
            <person name="Luo S."/>
            <person name="Meng S."/>
            <person name="Qian L."/>
            <person name="Wei D."/>
            <person name="Dai S."/>
            <person name="Zhou R."/>
        </authorList>
    </citation>
    <scope>NUCLEOTIDE SEQUENCE [LARGE SCALE GENOMIC DNA]</scope>
    <source>
        <strain evidence="1">BV-YZ2020</strain>
    </source>
</reference>
<organism evidence="1 2">
    <name type="scientific">Bauhinia variegata</name>
    <name type="common">Purple orchid tree</name>
    <name type="synonym">Phanera variegata</name>
    <dbReference type="NCBI Taxonomy" id="167791"/>
    <lineage>
        <taxon>Eukaryota</taxon>
        <taxon>Viridiplantae</taxon>
        <taxon>Streptophyta</taxon>
        <taxon>Embryophyta</taxon>
        <taxon>Tracheophyta</taxon>
        <taxon>Spermatophyta</taxon>
        <taxon>Magnoliopsida</taxon>
        <taxon>eudicotyledons</taxon>
        <taxon>Gunneridae</taxon>
        <taxon>Pentapetalae</taxon>
        <taxon>rosids</taxon>
        <taxon>fabids</taxon>
        <taxon>Fabales</taxon>
        <taxon>Fabaceae</taxon>
        <taxon>Cercidoideae</taxon>
        <taxon>Cercideae</taxon>
        <taxon>Bauhiniinae</taxon>
        <taxon>Bauhinia</taxon>
    </lineage>
</organism>